<keyword evidence="4" id="KW-0805">Transcription regulation</keyword>
<dbReference type="PANTHER" id="PTHR46011">
    <property type="entry name" value="NUCLEAR HORMONE RECEPTOR FAMILY MEMBER NHR-86-RELATED"/>
    <property type="match status" value="1"/>
</dbReference>
<dbReference type="PROSITE" id="PS51030">
    <property type="entry name" value="NUCLEAR_REC_DBD_2"/>
    <property type="match status" value="1"/>
</dbReference>
<dbReference type="InterPro" id="IPR035500">
    <property type="entry name" value="NHR-like_dom_sf"/>
</dbReference>
<keyword evidence="12" id="KW-1185">Reference proteome</keyword>
<dbReference type="EMBL" id="BTSX01000004">
    <property type="protein sequence ID" value="GMS94811.1"/>
    <property type="molecule type" value="Genomic_DNA"/>
</dbReference>
<dbReference type="GO" id="GO:0003700">
    <property type="term" value="F:DNA-binding transcription factor activity"/>
    <property type="evidence" value="ECO:0007669"/>
    <property type="project" value="InterPro"/>
</dbReference>
<dbReference type="InterPro" id="IPR013088">
    <property type="entry name" value="Znf_NHR/GATA"/>
</dbReference>
<dbReference type="PROSITE" id="PS51843">
    <property type="entry name" value="NR_LBD"/>
    <property type="match status" value="1"/>
</dbReference>
<evidence type="ECO:0000259" key="10">
    <source>
        <dbReference type="PROSITE" id="PS51843"/>
    </source>
</evidence>
<proteinExistence type="predicted"/>
<dbReference type="SMART" id="SM00399">
    <property type="entry name" value="ZnF_C4"/>
    <property type="match status" value="1"/>
</dbReference>
<evidence type="ECO:0000256" key="1">
    <source>
        <dbReference type="ARBA" id="ARBA00022723"/>
    </source>
</evidence>
<keyword evidence="2" id="KW-0863">Zinc-finger</keyword>
<dbReference type="SUPFAM" id="SSF48508">
    <property type="entry name" value="Nuclear receptor ligand-binding domain"/>
    <property type="match status" value="1"/>
</dbReference>
<dbReference type="GO" id="GO:0043565">
    <property type="term" value="F:sequence-specific DNA binding"/>
    <property type="evidence" value="ECO:0007669"/>
    <property type="project" value="InterPro"/>
</dbReference>
<comment type="caution">
    <text evidence="11">The sequence shown here is derived from an EMBL/GenBank/DDBJ whole genome shotgun (WGS) entry which is preliminary data.</text>
</comment>
<evidence type="ECO:0000313" key="11">
    <source>
        <dbReference type="EMBL" id="GMS94811.1"/>
    </source>
</evidence>
<keyword evidence="6" id="KW-0804">Transcription</keyword>
<dbReference type="AlphaFoldDB" id="A0AAV5TKI5"/>
<keyword evidence="5" id="KW-0238">DNA-binding</keyword>
<evidence type="ECO:0000256" key="7">
    <source>
        <dbReference type="ARBA" id="ARBA00023170"/>
    </source>
</evidence>
<organism evidence="11 12">
    <name type="scientific">Pristionchus entomophagus</name>
    <dbReference type="NCBI Taxonomy" id="358040"/>
    <lineage>
        <taxon>Eukaryota</taxon>
        <taxon>Metazoa</taxon>
        <taxon>Ecdysozoa</taxon>
        <taxon>Nematoda</taxon>
        <taxon>Chromadorea</taxon>
        <taxon>Rhabditida</taxon>
        <taxon>Rhabditina</taxon>
        <taxon>Diplogasteromorpha</taxon>
        <taxon>Diplogasteroidea</taxon>
        <taxon>Neodiplogasteridae</taxon>
        <taxon>Pristionchus</taxon>
    </lineage>
</organism>
<evidence type="ECO:0000313" key="12">
    <source>
        <dbReference type="Proteomes" id="UP001432027"/>
    </source>
</evidence>
<feature type="domain" description="Nuclear receptor" evidence="9">
    <location>
        <begin position="33"/>
        <end position="118"/>
    </location>
</feature>
<dbReference type="Pfam" id="PF00105">
    <property type="entry name" value="zf-C4"/>
    <property type="match status" value="1"/>
</dbReference>
<dbReference type="GO" id="GO:0008270">
    <property type="term" value="F:zinc ion binding"/>
    <property type="evidence" value="ECO:0007669"/>
    <property type="project" value="UniProtKB-KW"/>
</dbReference>
<evidence type="ECO:0000256" key="6">
    <source>
        <dbReference type="ARBA" id="ARBA00023163"/>
    </source>
</evidence>
<feature type="domain" description="NR LBD" evidence="10">
    <location>
        <begin position="155"/>
        <end position="415"/>
    </location>
</feature>
<gene>
    <name evidence="11" type="ORF">PENTCL1PPCAC_16986</name>
</gene>
<keyword evidence="1" id="KW-0479">Metal-binding</keyword>
<reference evidence="11" key="1">
    <citation type="submission" date="2023-10" db="EMBL/GenBank/DDBJ databases">
        <title>Genome assembly of Pristionchus species.</title>
        <authorList>
            <person name="Yoshida K."/>
            <person name="Sommer R.J."/>
        </authorList>
    </citation>
    <scope>NUCLEOTIDE SEQUENCE</scope>
    <source>
        <strain evidence="11">RS0144</strain>
    </source>
</reference>
<accession>A0AAV5TKI5</accession>
<sequence length="415" mass="47502">LPPSLGSLLPPFARTLLQLVTIFRLRMASVQQVENCLICEVPTTEIHLGINTCRACSVFYKRTISQNRILKCKEGNNKCISKDPRTTCRKCRFDRFTFVLTSCSEAKPIGEAHEVVTKEGNKTAVRKTAQHGIASTSFPAFLDHETSLLHYFAGSETPTLERMKRAYGVLCLMRKNGEMGTCSTQTFDQLQRGTIKFARETYTTAVPNARIMYTGLMNFYSSSFEDFRKLSRPDQRLLLYGNFDLLNKIDDLYRSVNHFPDDDTLMPNYTTIYSADRVDDFLIDCPQHVNKEEAAVEIIKNVNRNLVTNKAMFKRVQLTGEEFLAVLGLALWNDQTTTDDEKITDVVKKNRTLIMAELHKYYATGGRTNYADRLGEVLCLLVNMEEAATQHQEDEKVYLLMNMYNEYMPELGHYK</sequence>
<dbReference type="PANTHER" id="PTHR46011:SF6">
    <property type="entry name" value="HIGH ZINC ACTIVATED NUCLEAR RECEPTOR PROTEIN"/>
    <property type="match status" value="1"/>
</dbReference>
<keyword evidence="3" id="KW-0862">Zinc</keyword>
<dbReference type="PRINTS" id="PR00047">
    <property type="entry name" value="STROIDFINGER"/>
</dbReference>
<dbReference type="GO" id="GO:0005634">
    <property type="term" value="C:nucleus"/>
    <property type="evidence" value="ECO:0007669"/>
    <property type="project" value="TreeGrafter"/>
</dbReference>
<keyword evidence="7" id="KW-0675">Receptor</keyword>
<evidence type="ECO:0000259" key="9">
    <source>
        <dbReference type="PROSITE" id="PS51030"/>
    </source>
</evidence>
<protein>
    <recommendedName>
        <fullName evidence="13">Nuclear receptor</fullName>
    </recommendedName>
</protein>
<keyword evidence="8" id="KW-0539">Nucleus</keyword>
<dbReference type="SMART" id="SM00430">
    <property type="entry name" value="HOLI"/>
    <property type="match status" value="1"/>
</dbReference>
<feature type="non-terminal residue" evidence="11">
    <location>
        <position position="1"/>
    </location>
</feature>
<evidence type="ECO:0000256" key="4">
    <source>
        <dbReference type="ARBA" id="ARBA00023015"/>
    </source>
</evidence>
<dbReference type="Gene3D" id="1.10.565.10">
    <property type="entry name" value="Retinoid X Receptor"/>
    <property type="match status" value="1"/>
</dbReference>
<evidence type="ECO:0008006" key="13">
    <source>
        <dbReference type="Google" id="ProtNLM"/>
    </source>
</evidence>
<dbReference type="Proteomes" id="UP001432027">
    <property type="component" value="Unassembled WGS sequence"/>
</dbReference>
<dbReference type="Gene3D" id="3.30.50.10">
    <property type="entry name" value="Erythroid Transcription Factor GATA-1, subunit A"/>
    <property type="match status" value="1"/>
</dbReference>
<evidence type="ECO:0000256" key="2">
    <source>
        <dbReference type="ARBA" id="ARBA00022771"/>
    </source>
</evidence>
<dbReference type="InterPro" id="IPR000536">
    <property type="entry name" value="Nucl_hrmn_rcpt_lig-bd"/>
</dbReference>
<evidence type="ECO:0000256" key="5">
    <source>
        <dbReference type="ARBA" id="ARBA00023125"/>
    </source>
</evidence>
<dbReference type="Pfam" id="PF00104">
    <property type="entry name" value="Hormone_recep"/>
    <property type="match status" value="1"/>
</dbReference>
<dbReference type="InterPro" id="IPR001628">
    <property type="entry name" value="Znf_hrmn_rcpt"/>
</dbReference>
<evidence type="ECO:0000256" key="3">
    <source>
        <dbReference type="ARBA" id="ARBA00022833"/>
    </source>
</evidence>
<dbReference type="SUPFAM" id="SSF57716">
    <property type="entry name" value="Glucocorticoid receptor-like (DNA-binding domain)"/>
    <property type="match status" value="1"/>
</dbReference>
<evidence type="ECO:0000256" key="8">
    <source>
        <dbReference type="ARBA" id="ARBA00023242"/>
    </source>
</evidence>
<name>A0AAV5TKI5_9BILA</name>